<feature type="transmembrane region" description="Helical" evidence="7">
    <location>
        <begin position="72"/>
        <end position="96"/>
    </location>
</feature>
<dbReference type="Pfam" id="PF02397">
    <property type="entry name" value="Bac_transf"/>
    <property type="match status" value="1"/>
</dbReference>
<feature type="transmembrane region" description="Helical" evidence="7">
    <location>
        <begin position="33"/>
        <end position="60"/>
    </location>
</feature>
<dbReference type="GO" id="GO:0016780">
    <property type="term" value="F:phosphotransferase activity, for other substituted phosphate groups"/>
    <property type="evidence" value="ECO:0007669"/>
    <property type="project" value="TreeGrafter"/>
</dbReference>
<dbReference type="Proteomes" id="UP000237968">
    <property type="component" value="Unassembled WGS sequence"/>
</dbReference>
<dbReference type="EMBL" id="PVNK01000197">
    <property type="protein sequence ID" value="PRP93083.1"/>
    <property type="molecule type" value="Genomic_DNA"/>
</dbReference>
<dbReference type="RefSeq" id="WP_106393793.1">
    <property type="nucleotide sequence ID" value="NZ_PVNK01000197.1"/>
</dbReference>
<gene>
    <name evidence="9" type="primary">wecA</name>
    <name evidence="9" type="ORF">ENSA5_45260</name>
</gene>
<name>A0A2S9XJQ2_9BACT</name>
<keyword evidence="10" id="KW-1185">Reference proteome</keyword>
<comment type="similarity">
    <text evidence="2">Belongs to the bacterial sugar transferase family.</text>
</comment>
<evidence type="ECO:0000256" key="1">
    <source>
        <dbReference type="ARBA" id="ARBA00004141"/>
    </source>
</evidence>
<evidence type="ECO:0000256" key="4">
    <source>
        <dbReference type="ARBA" id="ARBA00022692"/>
    </source>
</evidence>
<protein>
    <submittedName>
        <fullName evidence="9">UDP-N-acetylgalactosamine-undecaprenyl-phosphate N-acetylgalactosaminephosphotransferase</fullName>
        <ecNumber evidence="9">2.7.8.40</ecNumber>
    </submittedName>
</protein>
<feature type="transmembrane region" description="Helical" evidence="7">
    <location>
        <begin position="102"/>
        <end position="122"/>
    </location>
</feature>
<feature type="domain" description="Bacterial sugar transferase" evidence="8">
    <location>
        <begin position="278"/>
        <end position="459"/>
    </location>
</feature>
<keyword evidence="3 9" id="KW-0808">Transferase</keyword>
<dbReference type="GO" id="GO:0016020">
    <property type="term" value="C:membrane"/>
    <property type="evidence" value="ECO:0007669"/>
    <property type="project" value="UniProtKB-SubCell"/>
</dbReference>
<evidence type="ECO:0000313" key="10">
    <source>
        <dbReference type="Proteomes" id="UP000237968"/>
    </source>
</evidence>
<dbReference type="AlphaFoldDB" id="A0A2S9XJQ2"/>
<keyword evidence="4 7" id="KW-0812">Transmembrane</keyword>
<accession>A0A2S9XJQ2</accession>
<dbReference type="PANTHER" id="PTHR30576:SF0">
    <property type="entry name" value="UNDECAPRENYL-PHOSPHATE N-ACETYLGALACTOSAMINYL 1-PHOSPHATE TRANSFERASE-RELATED"/>
    <property type="match status" value="1"/>
</dbReference>
<proteinExistence type="inferred from homology"/>
<comment type="subcellular location">
    <subcellularLocation>
        <location evidence="1">Membrane</location>
        <topology evidence="1">Multi-pass membrane protein</topology>
    </subcellularLocation>
</comment>
<dbReference type="EC" id="2.7.8.40" evidence="9"/>
<organism evidence="9 10">
    <name type="scientific">Enhygromyxa salina</name>
    <dbReference type="NCBI Taxonomy" id="215803"/>
    <lineage>
        <taxon>Bacteria</taxon>
        <taxon>Pseudomonadati</taxon>
        <taxon>Myxococcota</taxon>
        <taxon>Polyangia</taxon>
        <taxon>Nannocystales</taxon>
        <taxon>Nannocystaceae</taxon>
        <taxon>Enhygromyxa</taxon>
    </lineage>
</organism>
<evidence type="ECO:0000256" key="6">
    <source>
        <dbReference type="ARBA" id="ARBA00023136"/>
    </source>
</evidence>
<evidence type="ECO:0000256" key="3">
    <source>
        <dbReference type="ARBA" id="ARBA00022679"/>
    </source>
</evidence>
<comment type="caution">
    <text evidence="9">The sequence shown here is derived from an EMBL/GenBank/DDBJ whole genome shotgun (WGS) entry which is preliminary data.</text>
</comment>
<reference evidence="9 10" key="1">
    <citation type="submission" date="2018-03" db="EMBL/GenBank/DDBJ databases">
        <title>Draft Genome Sequences of the Obligatory Marine Myxobacteria Enhygromyxa salina SWB005.</title>
        <authorList>
            <person name="Poehlein A."/>
            <person name="Moghaddam J.A."/>
            <person name="Harms H."/>
            <person name="Alanjari M."/>
            <person name="Koenig G.M."/>
            <person name="Daniel R."/>
            <person name="Schaeberle T.F."/>
        </authorList>
    </citation>
    <scope>NUCLEOTIDE SEQUENCE [LARGE SCALE GENOMIC DNA]</scope>
    <source>
        <strain evidence="9 10">SWB005</strain>
    </source>
</reference>
<keyword evidence="5 7" id="KW-1133">Transmembrane helix</keyword>
<evidence type="ECO:0000259" key="8">
    <source>
        <dbReference type="Pfam" id="PF02397"/>
    </source>
</evidence>
<dbReference type="NCBIfam" id="TIGR03025">
    <property type="entry name" value="EPS_sugtrans"/>
    <property type="match status" value="1"/>
</dbReference>
<dbReference type="InterPro" id="IPR003362">
    <property type="entry name" value="Bact_transf"/>
</dbReference>
<feature type="transmembrane region" description="Helical" evidence="7">
    <location>
        <begin position="280"/>
        <end position="303"/>
    </location>
</feature>
<evidence type="ECO:0000256" key="7">
    <source>
        <dbReference type="SAM" id="Phobius"/>
    </source>
</evidence>
<dbReference type="InterPro" id="IPR017475">
    <property type="entry name" value="EPS_sugar_tfrase"/>
</dbReference>
<evidence type="ECO:0000256" key="5">
    <source>
        <dbReference type="ARBA" id="ARBA00022989"/>
    </source>
</evidence>
<dbReference type="OrthoDB" id="9808602at2"/>
<evidence type="ECO:0000313" key="9">
    <source>
        <dbReference type="EMBL" id="PRP93083.1"/>
    </source>
</evidence>
<sequence length="465" mass="51312">MPTVLVFLIDLLLTALAVETAGWIVRLGFHPDATLGLAGTTVAASAATFAAALGAYLTGLHAPSLLLQTKQVVARVALVSVGAVLATLVVAYFIWYQPIGRTGLVLIGTLTFILLLCWRLLYGRFIAKGPRISMVMLGTGPVERRFAARLNTLGHTRYAVRGFIEGGEITTELPKQSVVLGVPVPEDVEDPPVLGPLDDVVELCQEAEITHAVIVGVSGLSDAQVRAMSLLQAHGVRVHTAGNIWMNVALQVPIDLVDARWVLNTFEQLDRPAVLAAKRLVDLSVSAIGLLVFAAMFPLLWVVQRLDSPGPFFYSQDRVGVAGRVFRVHKVRTMRVAEREQQRWASESDDRTTRFSRLLRRLRIDEFPQFWNVVRGDMSLVGPRPEQPKIVDELERDIPYFGYRHLVKPGITGWAQIHQGYAASVDESAVKLSYDLYYVGRLSVLMDLDIMLRTAFVMLARIGSR</sequence>
<evidence type="ECO:0000256" key="2">
    <source>
        <dbReference type="ARBA" id="ARBA00006464"/>
    </source>
</evidence>
<keyword evidence="6 7" id="KW-0472">Membrane</keyword>
<dbReference type="PANTHER" id="PTHR30576">
    <property type="entry name" value="COLANIC BIOSYNTHESIS UDP-GLUCOSE LIPID CARRIER TRANSFERASE"/>
    <property type="match status" value="1"/>
</dbReference>